<feature type="compositionally biased region" description="Basic and acidic residues" evidence="1">
    <location>
        <begin position="81"/>
        <end position="98"/>
    </location>
</feature>
<organism evidence="2 3">
    <name type="scientific">Theileria parva</name>
    <name type="common">East coast fever infection agent</name>
    <dbReference type="NCBI Taxonomy" id="5875"/>
    <lineage>
        <taxon>Eukaryota</taxon>
        <taxon>Sar</taxon>
        <taxon>Alveolata</taxon>
        <taxon>Apicomplexa</taxon>
        <taxon>Aconoidasida</taxon>
        <taxon>Piroplasmida</taxon>
        <taxon>Theileriidae</taxon>
        <taxon>Theileria</taxon>
    </lineage>
</organism>
<dbReference type="OMA" id="KREYGSQ"/>
<feature type="region of interest" description="Disordered" evidence="1">
    <location>
        <begin position="1"/>
        <end position="98"/>
    </location>
</feature>
<feature type="compositionally biased region" description="Polar residues" evidence="1">
    <location>
        <begin position="13"/>
        <end position="25"/>
    </location>
</feature>
<reference evidence="2 3" key="1">
    <citation type="journal article" date="2005" name="Science">
        <title>Genome sequence of Theileria parva, a bovine pathogen that transforms lymphocytes.</title>
        <authorList>
            <person name="Gardner M.J."/>
            <person name="Bishop R."/>
            <person name="Shah T."/>
            <person name="de Villiers E.P."/>
            <person name="Carlton J.M."/>
            <person name="Hall N."/>
            <person name="Ren Q."/>
            <person name="Paulsen I.T."/>
            <person name="Pain A."/>
            <person name="Berriman M."/>
            <person name="Wilson R.J.M."/>
            <person name="Sato S."/>
            <person name="Ralph S.A."/>
            <person name="Mann D.J."/>
            <person name="Xiong Z."/>
            <person name="Shallom S.J."/>
            <person name="Weidman J."/>
            <person name="Jiang L."/>
            <person name="Lynn J."/>
            <person name="Weaver B."/>
            <person name="Shoaibi A."/>
            <person name="Domingo A.R."/>
            <person name="Wasawo D."/>
            <person name="Crabtree J."/>
            <person name="Wortman J.R."/>
            <person name="Haas B."/>
            <person name="Angiuoli S.V."/>
            <person name="Creasy T.H."/>
            <person name="Lu C."/>
            <person name="Suh B."/>
            <person name="Silva J.C."/>
            <person name="Utterback T.R."/>
            <person name="Feldblyum T.V."/>
            <person name="Pertea M."/>
            <person name="Allen J."/>
            <person name="Nierman W.C."/>
            <person name="Taracha E.L.N."/>
            <person name="Salzberg S.L."/>
            <person name="White O.R."/>
            <person name="Fitzhugh H.A."/>
            <person name="Morzaria S."/>
            <person name="Venter J.C."/>
            <person name="Fraser C.M."/>
            <person name="Nene V."/>
        </authorList>
    </citation>
    <scope>NUCLEOTIDE SEQUENCE [LARGE SCALE GENOMIC DNA]</scope>
    <source>
        <strain evidence="2 3">Muguga</strain>
    </source>
</reference>
<evidence type="ECO:0000256" key="1">
    <source>
        <dbReference type="SAM" id="MobiDB-lite"/>
    </source>
</evidence>
<accession>Q4N427</accession>
<evidence type="ECO:0000313" key="2">
    <source>
        <dbReference type="EMBL" id="EAN33096.1"/>
    </source>
</evidence>
<feature type="compositionally biased region" description="Basic and acidic residues" evidence="1">
    <location>
        <begin position="54"/>
        <end position="69"/>
    </location>
</feature>
<dbReference type="Proteomes" id="UP000001949">
    <property type="component" value="Unassembled WGS sequence"/>
</dbReference>
<dbReference type="InParanoid" id="Q4N427"/>
<dbReference type="GeneID" id="3502365"/>
<name>Q4N427_THEPA</name>
<evidence type="ECO:0000313" key="3">
    <source>
        <dbReference type="Proteomes" id="UP000001949"/>
    </source>
</evidence>
<dbReference type="VEuPathDB" id="PiroplasmaDB:TpMuguga_02g00811"/>
<comment type="caution">
    <text evidence="2">The sequence shown here is derived from an EMBL/GenBank/DDBJ whole genome shotgun (WGS) entry which is preliminary data.</text>
</comment>
<proteinExistence type="predicted"/>
<dbReference type="eggNOG" id="ENOG502TN8Y">
    <property type="taxonomic scope" value="Eukaryota"/>
</dbReference>
<dbReference type="AlphaFoldDB" id="Q4N427"/>
<keyword evidence="3" id="KW-1185">Reference proteome</keyword>
<gene>
    <name evidence="2" type="ordered locus">TP02_0811</name>
</gene>
<sequence length="150" mass="17056">MSRRGNPDPNYPYMSSQNPGSQVQSHRYARPVRQSPTQNQPEGLKPGFQNLDTKSQEPRDHIPNLKREYGSQSSNFSTIPEPKELRNKFNDRPPKINSEHVDSILNQNFSILTTINDSDSLDDSEIMSLVLISTEHHKTSSEFNVSCTNL</sequence>
<dbReference type="EMBL" id="AAGK01000002">
    <property type="protein sequence ID" value="EAN33096.1"/>
    <property type="molecule type" value="Genomic_DNA"/>
</dbReference>
<protein>
    <submittedName>
        <fullName evidence="2">Uncharacterized protein</fullName>
    </submittedName>
</protein>
<dbReference type="KEGG" id="tpv:TP02_0811"/>
<dbReference type="RefSeq" id="XP_765379.1">
    <property type="nucleotide sequence ID" value="XM_760286.1"/>
</dbReference>